<accession>A0ABR3S0R9</accession>
<dbReference type="NCBIfam" id="TIGR01180">
    <property type="entry name" value="aman2_put"/>
    <property type="match status" value="1"/>
</dbReference>
<keyword evidence="5" id="KW-1185">Reference proteome</keyword>
<proteinExistence type="predicted"/>
<dbReference type="InterPro" id="IPR005887">
    <property type="entry name" value="GH92_a_mannosidase_put"/>
</dbReference>
<dbReference type="InterPro" id="IPR041371">
    <property type="entry name" value="GH92_N"/>
</dbReference>
<dbReference type="Gene3D" id="1.20.1610.10">
    <property type="entry name" value="alpha-1,2-mannosidases domains"/>
    <property type="match status" value="1"/>
</dbReference>
<dbReference type="Pfam" id="PF17678">
    <property type="entry name" value="Glyco_hydro_92N"/>
    <property type="match status" value="1"/>
</dbReference>
<reference evidence="4 5" key="1">
    <citation type="submission" date="2024-02" db="EMBL/GenBank/DDBJ databases">
        <title>De novo assembly and annotation of 12 fungi associated with fruit tree decline syndrome in Ontario, Canada.</title>
        <authorList>
            <person name="Sulman M."/>
            <person name="Ellouze W."/>
            <person name="Ilyukhin E."/>
        </authorList>
    </citation>
    <scope>NUCLEOTIDE SEQUENCE [LARGE SCALE GENOMIC DNA]</scope>
    <source>
        <strain evidence="4 5">M42-189</strain>
    </source>
</reference>
<feature type="region of interest" description="Disordered" evidence="1">
    <location>
        <begin position="1"/>
        <end position="21"/>
    </location>
</feature>
<feature type="domain" description="Glycosyl hydrolase family 92" evidence="2">
    <location>
        <begin position="699"/>
        <end position="1187"/>
    </location>
</feature>
<dbReference type="PANTHER" id="PTHR12143:SF27">
    <property type="entry name" value="ALPHA-1,2-MANNOSIDASE FAMILY PROTEIN (AFU_ORTHOLOGUE AFUA_5G10520)"/>
    <property type="match status" value="1"/>
</dbReference>
<organism evidence="4 5">
    <name type="scientific">Paraconiothyrium brasiliense</name>
    <dbReference type="NCBI Taxonomy" id="300254"/>
    <lineage>
        <taxon>Eukaryota</taxon>
        <taxon>Fungi</taxon>
        <taxon>Dikarya</taxon>
        <taxon>Ascomycota</taxon>
        <taxon>Pezizomycotina</taxon>
        <taxon>Dothideomycetes</taxon>
        <taxon>Pleosporomycetidae</taxon>
        <taxon>Pleosporales</taxon>
        <taxon>Massarineae</taxon>
        <taxon>Didymosphaeriaceae</taxon>
        <taxon>Paraconiothyrium</taxon>
    </lineage>
</organism>
<comment type="caution">
    <text evidence="4">The sequence shown here is derived from an EMBL/GenBank/DDBJ whole genome shotgun (WGS) entry which is preliminary data.</text>
</comment>
<dbReference type="Gene3D" id="3.30.2080.10">
    <property type="entry name" value="GH92 mannosidase domain"/>
    <property type="match status" value="1"/>
</dbReference>
<feature type="region of interest" description="Disordered" evidence="1">
    <location>
        <begin position="149"/>
        <end position="169"/>
    </location>
</feature>
<dbReference type="InterPro" id="IPR014718">
    <property type="entry name" value="GH-type_carb-bd"/>
</dbReference>
<gene>
    <name evidence="4" type="ORF">SLS60_001728</name>
</gene>
<feature type="domain" description="Glycosyl hydrolase family 92 N-terminal" evidence="3">
    <location>
        <begin position="432"/>
        <end position="693"/>
    </location>
</feature>
<evidence type="ECO:0000313" key="4">
    <source>
        <dbReference type="EMBL" id="KAL1610063.1"/>
    </source>
</evidence>
<name>A0ABR3S0R9_9PLEO</name>
<dbReference type="InterPro" id="IPR050883">
    <property type="entry name" value="PNGase"/>
</dbReference>
<sequence>MEGRKQMAGQPGAWSLLPPNRAKARRVQQTSILFLRVHAHLKHHFLPALVKGYVARQTSGVPGPRDSTHHIADKNDKMARLRGGNASHKPSGGFNGTWQPVAAGLSIGVNIHESTHATLSPETPGGVAADMTDNAFDFNSTQPLPWRAEVRRDDHYEPQPESARPRQSEARVRKFAGCYDRELSTYLNGRNISIGFLSEIDQFLSSHPEIATCPTGQAMIQMMNSLSPLQAYRYFIKGYTRPARYNDGVIVSGNLTLPVGFSPVSLRDRHDSELEDFFEGFEYRWDILDKIDREVLFACIELNSGRTVPSGLRRLVCYVAWGNPVDAYKWFEYNYQEEYMPHRYLPEHVVLGDIPKPQGYIMPKPSGLSISRTHMHVRYRMARANDEGVDVLDVLLSEYREALVKRGMRRNEIDKSCTHAKERLDAEREGPTDGGGDIFVGGAVPFGMVKLGIDTFEIPVNQSALNGGWTPKGKVTGISLMHESGTGGGAKYGFPAQMPLTTMEAPVNLLDNVTYWQDRIGDDFASVGYFRTHLASGVTVELSASRHAGLFQYEYPSTGDKHVLVDFSHYLPHPTRSWDSQFYTGGEIEIQPNSSTYTGYTSIAGGWNIGAPVTVYVCGEFNTAPDRAQTFKGKNTFPVSRHFRSFDNETVPEPTYTGSKATAGPLNNRVGAIFSWNSTTNGTATVQSRVGISFMSVEQACAYKNEELSKWSIEHTAQAARDEWNQDVFSKIRVDTSEKANKTRLALLYSSLYFTHLIPSERTHENPLWESDEPCWDDFYTMWDLFRNQVSLWHLIQPAYYESMIRSLIDMFKHEGYLPDGRSGNYNGLVQGGSNADNVLADAYVKGLRGNINWTEGYAAVKKDAEVQPYFDQNPVDALGSLKDGRSALHDWIPLGYVSADRSTRAVSKTVEYSLNDFAVSQIAAGEEPGDRDLYLRRSAGWQLSWDSEAESRGFTGFVMPRYANGTFHKTYNITNCGDCNWADESYEGTAFEYSFVVPHDVERMITLMGGPSHFESRLDYVFQPNTSGVDLGVNGLGITTINNIANEPDFQTPYLYNYLNKQWKSVQRSRQLSNDFYFNTSNGIPGNSDAGALNCWLIWQMLGLYPVVTTPVYLLESPWFEDMNVTVNHNHTLRIQAEGLDDGNGREGYYVQGVSINGQQWNKNWFEHEDVGGIMTNGGEILFQLGSEQKVWETGHVPPSPGHAVVDVGQGGYT</sequence>
<evidence type="ECO:0000313" key="5">
    <source>
        <dbReference type="Proteomes" id="UP001521785"/>
    </source>
</evidence>
<dbReference type="PANTHER" id="PTHR12143">
    <property type="entry name" value="PEPTIDE N-GLYCANASE PNGASE -RELATED"/>
    <property type="match status" value="1"/>
</dbReference>
<dbReference type="InterPro" id="IPR012939">
    <property type="entry name" value="Glyco_hydro_92"/>
</dbReference>
<evidence type="ECO:0000259" key="2">
    <source>
        <dbReference type="Pfam" id="PF07971"/>
    </source>
</evidence>
<dbReference type="Pfam" id="PF07971">
    <property type="entry name" value="Glyco_hydro_92"/>
    <property type="match status" value="1"/>
</dbReference>
<evidence type="ECO:0000259" key="3">
    <source>
        <dbReference type="Pfam" id="PF17678"/>
    </source>
</evidence>
<protein>
    <recommendedName>
        <fullName evidence="6">Glycoside hydrolase family 92 protein</fullName>
    </recommendedName>
</protein>
<dbReference type="Proteomes" id="UP001521785">
    <property type="component" value="Unassembled WGS sequence"/>
</dbReference>
<evidence type="ECO:0000256" key="1">
    <source>
        <dbReference type="SAM" id="MobiDB-lite"/>
    </source>
</evidence>
<dbReference type="EMBL" id="JAKJXO020000002">
    <property type="protein sequence ID" value="KAL1610063.1"/>
    <property type="molecule type" value="Genomic_DNA"/>
</dbReference>
<evidence type="ECO:0008006" key="6">
    <source>
        <dbReference type="Google" id="ProtNLM"/>
    </source>
</evidence>
<dbReference type="Gene3D" id="2.70.98.10">
    <property type="match status" value="1"/>
</dbReference>
<dbReference type="Gene3D" id="1.20.1050.60">
    <property type="entry name" value="alpha-1,2-mannosidase"/>
    <property type="match status" value="1"/>
</dbReference>